<evidence type="ECO:0000313" key="2">
    <source>
        <dbReference type="Proteomes" id="UP000001075"/>
    </source>
</evidence>
<reference evidence="2" key="1">
    <citation type="journal article" date="2011" name="Nat. Biotechnol.">
        <title>The genomic sequence of the Chinese hamster ovary (CHO)-K1 cell line.</title>
        <authorList>
            <person name="Xu X."/>
            <person name="Nagarajan H."/>
            <person name="Lewis N.E."/>
            <person name="Pan S."/>
            <person name="Cai Z."/>
            <person name="Liu X."/>
            <person name="Chen W."/>
            <person name="Xie M."/>
            <person name="Wang W."/>
            <person name="Hammond S."/>
            <person name="Andersen M.R."/>
            <person name="Neff N."/>
            <person name="Passarelli B."/>
            <person name="Koh W."/>
            <person name="Fan H.C."/>
            <person name="Wang J."/>
            <person name="Gui Y."/>
            <person name="Lee K.H."/>
            <person name="Betenbaugh M.J."/>
            <person name="Quake S.R."/>
            <person name="Famili I."/>
            <person name="Palsson B.O."/>
            <person name="Wang J."/>
        </authorList>
    </citation>
    <scope>NUCLEOTIDE SEQUENCE [LARGE SCALE GENOMIC DNA]</scope>
    <source>
        <strain evidence="2">CHO K1 cell line</strain>
    </source>
</reference>
<accession>G3HT39</accession>
<sequence>MVPIARRWWCTPLIPALRRQRQADLCEFKASLVSRVSARIGSKATQRNPYGPHKLMFEYLVPGWWNCLGRIGSMSLRVSIKVSKDSGHSQCALCPSLWLRYECSDAACYLCSTVMHSTLLKP</sequence>
<dbReference type="InParanoid" id="G3HT39"/>
<proteinExistence type="predicted"/>
<dbReference type="AlphaFoldDB" id="G3HT39"/>
<evidence type="ECO:0000313" key="1">
    <source>
        <dbReference type="EMBL" id="EGV97840.1"/>
    </source>
</evidence>
<dbReference type="Proteomes" id="UP000001075">
    <property type="component" value="Unassembled WGS sequence"/>
</dbReference>
<dbReference type="EMBL" id="JH000684">
    <property type="protein sequence ID" value="EGV97840.1"/>
    <property type="molecule type" value="Genomic_DNA"/>
</dbReference>
<organism evidence="1 2">
    <name type="scientific">Cricetulus griseus</name>
    <name type="common">Chinese hamster</name>
    <name type="synonym">Cricetulus barabensis griseus</name>
    <dbReference type="NCBI Taxonomy" id="10029"/>
    <lineage>
        <taxon>Eukaryota</taxon>
        <taxon>Metazoa</taxon>
        <taxon>Chordata</taxon>
        <taxon>Craniata</taxon>
        <taxon>Vertebrata</taxon>
        <taxon>Euteleostomi</taxon>
        <taxon>Mammalia</taxon>
        <taxon>Eutheria</taxon>
        <taxon>Euarchontoglires</taxon>
        <taxon>Glires</taxon>
        <taxon>Rodentia</taxon>
        <taxon>Myomorpha</taxon>
        <taxon>Muroidea</taxon>
        <taxon>Cricetidae</taxon>
        <taxon>Cricetinae</taxon>
        <taxon>Cricetulus</taxon>
    </lineage>
</organism>
<name>G3HT39_CRIGR</name>
<protein>
    <submittedName>
        <fullName evidence="1">Uncharacterized protein</fullName>
    </submittedName>
</protein>
<gene>
    <name evidence="1" type="ORF">I79_014050</name>
</gene>